<reference evidence="3" key="1">
    <citation type="journal article" date="2019" name="Int. J. Syst. Evol. Microbiol.">
        <title>The Global Catalogue of Microorganisms (GCM) 10K type strain sequencing project: providing services to taxonomists for standard genome sequencing and annotation.</title>
        <authorList>
            <consortium name="The Broad Institute Genomics Platform"/>
            <consortium name="The Broad Institute Genome Sequencing Center for Infectious Disease"/>
            <person name="Wu L."/>
            <person name="Ma J."/>
        </authorList>
    </citation>
    <scope>NUCLEOTIDE SEQUENCE [LARGE SCALE GENOMIC DNA]</scope>
    <source>
        <strain evidence="3">JCM 16928</strain>
    </source>
</reference>
<evidence type="ECO:0000313" key="3">
    <source>
        <dbReference type="Proteomes" id="UP001501222"/>
    </source>
</evidence>
<dbReference type="Pfam" id="PF13302">
    <property type="entry name" value="Acetyltransf_3"/>
    <property type="match status" value="2"/>
</dbReference>
<dbReference type="RefSeq" id="WP_344845346.1">
    <property type="nucleotide sequence ID" value="NZ_BAABAA010000008.1"/>
</dbReference>
<dbReference type="SUPFAM" id="SSF55729">
    <property type="entry name" value="Acyl-CoA N-acyltransferases (Nat)"/>
    <property type="match status" value="2"/>
</dbReference>
<dbReference type="PANTHER" id="PTHR43792:SF16">
    <property type="entry name" value="N-ACETYLTRANSFERASE DOMAIN-CONTAINING PROTEIN"/>
    <property type="match status" value="1"/>
</dbReference>
<sequence length="370" mass="40740">MRFPDDVPVLTDGVVRLRAPRVDDVAATVEMNSDAETRRWNAVQVPYRVEDARQALTERIPAGWRNGELWTWVIETDGRYAGAVVLSGGESGVGSIGFTTHPAARGRGVATRGARLAVAYAFDVLGWNRVTWGAFVGNWGSRRVAWRVGFRHLVTAYGGGIGRGERLDEWIASIGRDDERGPAHPWWEVPVVETDRFRLRAYRDSDVERTIEFSNDQLSLHWLSMIPQPFGHAEAERYLASRYEGLASGDRVSWVIADPVSDEMLGDVSIAGLLREGGGELGYCAHPAARGLGLVTAAVGRVIEQAFLPVDQGGLGRRRLELVAARGNLASIKVALSNGFTQTGVRRAADRRRDGSYEDLLTFDLLSEER</sequence>
<dbReference type="EMBL" id="BAABAA010000008">
    <property type="protein sequence ID" value="GAA3578037.1"/>
    <property type="molecule type" value="Genomic_DNA"/>
</dbReference>
<dbReference type="InterPro" id="IPR051531">
    <property type="entry name" value="N-acetyltransferase"/>
</dbReference>
<evidence type="ECO:0000313" key="2">
    <source>
        <dbReference type="EMBL" id="GAA3578037.1"/>
    </source>
</evidence>
<feature type="domain" description="N-acetyltransferase" evidence="1">
    <location>
        <begin position="15"/>
        <end position="168"/>
    </location>
</feature>
<accession>A0ABP6Y696</accession>
<dbReference type="Proteomes" id="UP001501222">
    <property type="component" value="Unassembled WGS sequence"/>
</dbReference>
<evidence type="ECO:0000259" key="1">
    <source>
        <dbReference type="PROSITE" id="PS51186"/>
    </source>
</evidence>
<feature type="domain" description="N-acetyltransferase" evidence="1">
    <location>
        <begin position="197"/>
        <end position="364"/>
    </location>
</feature>
<keyword evidence="3" id="KW-1185">Reference proteome</keyword>
<dbReference type="InterPro" id="IPR000182">
    <property type="entry name" value="GNAT_dom"/>
</dbReference>
<dbReference type="PANTHER" id="PTHR43792">
    <property type="entry name" value="GNAT FAMILY, PUTATIVE (AFU_ORTHOLOGUE AFUA_3G00765)-RELATED-RELATED"/>
    <property type="match status" value="1"/>
</dbReference>
<name>A0ABP6Y696_9ACTN</name>
<dbReference type="InterPro" id="IPR016181">
    <property type="entry name" value="Acyl_CoA_acyltransferase"/>
</dbReference>
<proteinExistence type="predicted"/>
<dbReference type="PROSITE" id="PS51186">
    <property type="entry name" value="GNAT"/>
    <property type="match status" value="2"/>
</dbReference>
<dbReference type="Gene3D" id="3.40.630.30">
    <property type="match status" value="2"/>
</dbReference>
<comment type="caution">
    <text evidence="2">The sequence shown here is derived from an EMBL/GenBank/DDBJ whole genome shotgun (WGS) entry which is preliminary data.</text>
</comment>
<protein>
    <recommendedName>
        <fullName evidence="1">N-acetyltransferase domain-containing protein</fullName>
    </recommendedName>
</protein>
<organism evidence="2 3">
    <name type="scientific">Kribbella ginsengisoli</name>
    <dbReference type="NCBI Taxonomy" id="363865"/>
    <lineage>
        <taxon>Bacteria</taxon>
        <taxon>Bacillati</taxon>
        <taxon>Actinomycetota</taxon>
        <taxon>Actinomycetes</taxon>
        <taxon>Propionibacteriales</taxon>
        <taxon>Kribbellaceae</taxon>
        <taxon>Kribbella</taxon>
    </lineage>
</organism>
<gene>
    <name evidence="2" type="ORF">GCM10022235_55030</name>
</gene>